<dbReference type="GeneID" id="59342390"/>
<accession>A0A8H6WEC0</accession>
<dbReference type="RefSeq" id="XP_037222759.1">
    <property type="nucleotide sequence ID" value="XM_037359874.1"/>
</dbReference>
<protein>
    <submittedName>
        <fullName evidence="3">Uncharacterized protein</fullName>
    </submittedName>
</protein>
<evidence type="ECO:0000313" key="4">
    <source>
        <dbReference type="Proteomes" id="UP000636479"/>
    </source>
</evidence>
<proteinExistence type="predicted"/>
<keyword evidence="4" id="KW-1185">Reference proteome</keyword>
<dbReference type="OrthoDB" id="5427664at2759"/>
<keyword evidence="2" id="KW-0472">Membrane</keyword>
<keyword evidence="2" id="KW-0812">Transmembrane</keyword>
<evidence type="ECO:0000256" key="2">
    <source>
        <dbReference type="SAM" id="Phobius"/>
    </source>
</evidence>
<name>A0A8H6WEC0_9AGAR</name>
<dbReference type="Proteomes" id="UP000636479">
    <property type="component" value="Unassembled WGS sequence"/>
</dbReference>
<evidence type="ECO:0000313" key="3">
    <source>
        <dbReference type="EMBL" id="KAF7309309.1"/>
    </source>
</evidence>
<reference evidence="3" key="1">
    <citation type="submission" date="2020-05" db="EMBL/GenBank/DDBJ databases">
        <title>Mycena genomes resolve the evolution of fungal bioluminescence.</title>
        <authorList>
            <person name="Tsai I.J."/>
        </authorList>
    </citation>
    <scope>NUCLEOTIDE SEQUENCE</scope>
    <source>
        <strain evidence="3">171206Taipei</strain>
    </source>
</reference>
<feature type="transmembrane region" description="Helical" evidence="2">
    <location>
        <begin position="283"/>
        <end position="309"/>
    </location>
</feature>
<dbReference type="AlphaFoldDB" id="A0A8H6WEC0"/>
<feature type="transmembrane region" description="Helical" evidence="2">
    <location>
        <begin position="119"/>
        <end position="140"/>
    </location>
</feature>
<keyword evidence="2" id="KW-1133">Transmembrane helix</keyword>
<feature type="transmembrane region" description="Helical" evidence="2">
    <location>
        <begin position="329"/>
        <end position="349"/>
    </location>
</feature>
<comment type="caution">
    <text evidence="3">The sequence shown here is derived from an EMBL/GenBank/DDBJ whole genome shotgun (WGS) entry which is preliminary data.</text>
</comment>
<organism evidence="3 4">
    <name type="scientific">Mycena indigotica</name>
    <dbReference type="NCBI Taxonomy" id="2126181"/>
    <lineage>
        <taxon>Eukaryota</taxon>
        <taxon>Fungi</taxon>
        <taxon>Dikarya</taxon>
        <taxon>Basidiomycota</taxon>
        <taxon>Agaricomycotina</taxon>
        <taxon>Agaricomycetes</taxon>
        <taxon>Agaricomycetidae</taxon>
        <taxon>Agaricales</taxon>
        <taxon>Marasmiineae</taxon>
        <taxon>Mycenaceae</taxon>
        <taxon>Mycena</taxon>
    </lineage>
</organism>
<gene>
    <name evidence="3" type="ORF">MIND_00301200</name>
</gene>
<evidence type="ECO:0000256" key="1">
    <source>
        <dbReference type="SAM" id="MobiDB-lite"/>
    </source>
</evidence>
<feature type="transmembrane region" description="Helical" evidence="2">
    <location>
        <begin position="79"/>
        <end position="99"/>
    </location>
</feature>
<feature type="region of interest" description="Disordered" evidence="1">
    <location>
        <begin position="216"/>
        <end position="271"/>
    </location>
</feature>
<feature type="compositionally biased region" description="Basic residues" evidence="1">
    <location>
        <begin position="255"/>
        <end position="267"/>
    </location>
</feature>
<feature type="transmembrane region" description="Helical" evidence="2">
    <location>
        <begin position="48"/>
        <end position="67"/>
    </location>
</feature>
<dbReference type="EMBL" id="JACAZF010000003">
    <property type="protein sequence ID" value="KAF7309309.1"/>
    <property type="molecule type" value="Genomic_DNA"/>
</dbReference>
<sequence length="380" mass="40940">MATAEGCPLPMNSDISGIGVRVSFYLQTLFLSCLSARSGSLEEITGALYTLLFTNTAMAVTALILGFKPVPEISLQDAIVVFYLLLLSWTTVTLTLPACSRFPLSLSSSPARSARSLTLLHTLSVLQSYTIFAFLLALTISAPTFGSPTTVQCNPQARAVLFRPFSALGAGRVLGAVATGVVVVVYTGVLVRDHLPPAPDAVRRWMRRTVLRRVPNVERKAAEKPGPQPGPAHANPPRSVPPGLETFGPGALPRGPRRVPGRNRYRGRTAASDTQRPSYDLQIAWPLVIHLFVVCVLWTLAVMNTELLIRWNTNTDANVDADGGSGWGFGQILPMFLVLLPLANVINAFREFGLRPLPMWLLVGPANANPEDGGLPEGKV</sequence>
<feature type="transmembrane region" description="Helical" evidence="2">
    <location>
        <begin position="173"/>
        <end position="191"/>
    </location>
</feature>